<dbReference type="PANTHER" id="PTHR31001">
    <property type="entry name" value="UNCHARACTERIZED TRANSCRIPTIONAL REGULATORY PROTEIN"/>
    <property type="match status" value="1"/>
</dbReference>
<accession>A0A316YU16</accession>
<dbReference type="InterPro" id="IPR001138">
    <property type="entry name" value="Zn2Cys6_DnaBD"/>
</dbReference>
<proteinExistence type="predicted"/>
<keyword evidence="6" id="KW-1185">Reference proteome</keyword>
<organism evidence="5 6">
    <name type="scientific">Acaromyces ingoldii</name>
    <dbReference type="NCBI Taxonomy" id="215250"/>
    <lineage>
        <taxon>Eukaryota</taxon>
        <taxon>Fungi</taxon>
        <taxon>Dikarya</taxon>
        <taxon>Basidiomycota</taxon>
        <taxon>Ustilaginomycotina</taxon>
        <taxon>Exobasidiomycetes</taxon>
        <taxon>Exobasidiales</taxon>
        <taxon>Cryptobasidiaceae</taxon>
        <taxon>Acaromyces</taxon>
    </lineage>
</organism>
<feature type="region of interest" description="Disordered" evidence="3">
    <location>
        <begin position="112"/>
        <end position="147"/>
    </location>
</feature>
<evidence type="ECO:0000256" key="1">
    <source>
        <dbReference type="ARBA" id="ARBA00004123"/>
    </source>
</evidence>
<dbReference type="CDD" id="cd00067">
    <property type="entry name" value="GAL4"/>
    <property type="match status" value="1"/>
</dbReference>
<dbReference type="InterPro" id="IPR050613">
    <property type="entry name" value="Sec_Metabolite_Reg"/>
</dbReference>
<dbReference type="Proteomes" id="UP000245768">
    <property type="component" value="Unassembled WGS sequence"/>
</dbReference>
<dbReference type="PROSITE" id="PS00463">
    <property type="entry name" value="ZN2_CY6_FUNGAL_1"/>
    <property type="match status" value="1"/>
</dbReference>
<dbReference type="GO" id="GO:0008270">
    <property type="term" value="F:zinc ion binding"/>
    <property type="evidence" value="ECO:0007669"/>
    <property type="project" value="InterPro"/>
</dbReference>
<comment type="subcellular location">
    <subcellularLocation>
        <location evidence="1">Nucleus</location>
    </subcellularLocation>
</comment>
<dbReference type="SMART" id="SM00066">
    <property type="entry name" value="GAL4"/>
    <property type="match status" value="1"/>
</dbReference>
<dbReference type="SUPFAM" id="SSF57701">
    <property type="entry name" value="Zn2/Cys6 DNA-binding domain"/>
    <property type="match status" value="1"/>
</dbReference>
<name>A0A316YU16_9BASI</name>
<dbReference type="OrthoDB" id="3364175at2759"/>
<dbReference type="PROSITE" id="PS50048">
    <property type="entry name" value="ZN2_CY6_FUNGAL_2"/>
    <property type="match status" value="1"/>
</dbReference>
<dbReference type="GO" id="GO:0005634">
    <property type="term" value="C:nucleus"/>
    <property type="evidence" value="ECO:0007669"/>
    <property type="project" value="UniProtKB-SubCell"/>
</dbReference>
<dbReference type="EMBL" id="KZ819634">
    <property type="protein sequence ID" value="PWN92927.1"/>
    <property type="molecule type" value="Genomic_DNA"/>
</dbReference>
<evidence type="ECO:0000259" key="4">
    <source>
        <dbReference type="PROSITE" id="PS50048"/>
    </source>
</evidence>
<gene>
    <name evidence="5" type="ORF">FA10DRAFT_263658</name>
</gene>
<feature type="domain" description="Zn(2)-C6 fungal-type" evidence="4">
    <location>
        <begin position="14"/>
        <end position="45"/>
    </location>
</feature>
<dbReference type="STRING" id="215250.A0A316YU16"/>
<evidence type="ECO:0000313" key="5">
    <source>
        <dbReference type="EMBL" id="PWN92927.1"/>
    </source>
</evidence>
<dbReference type="Gene3D" id="4.10.240.10">
    <property type="entry name" value="Zn(2)-C6 fungal-type DNA-binding domain"/>
    <property type="match status" value="1"/>
</dbReference>
<dbReference type="RefSeq" id="XP_025380125.1">
    <property type="nucleotide sequence ID" value="XM_025520312.1"/>
</dbReference>
<evidence type="ECO:0000256" key="3">
    <source>
        <dbReference type="SAM" id="MobiDB-lite"/>
    </source>
</evidence>
<dbReference type="InterPro" id="IPR036864">
    <property type="entry name" value="Zn2-C6_fun-type_DNA-bd_sf"/>
</dbReference>
<protein>
    <recommendedName>
        <fullName evidence="4">Zn(2)-C6 fungal-type domain-containing protein</fullName>
    </recommendedName>
</protein>
<dbReference type="AlphaFoldDB" id="A0A316YU16"/>
<dbReference type="InParanoid" id="A0A316YU16"/>
<evidence type="ECO:0000313" key="6">
    <source>
        <dbReference type="Proteomes" id="UP000245768"/>
    </source>
</evidence>
<dbReference type="CDD" id="cd12148">
    <property type="entry name" value="fungal_TF_MHR"/>
    <property type="match status" value="1"/>
</dbReference>
<keyword evidence="2" id="KW-0539">Nucleus</keyword>
<sequence length="758" mass="83382">MEPVYKRSQRPTWSCRECSRRKIRCDKRLPCDQCTKRGQADRCTLDFGDSSSSSSSSSAAAAAAAAAPNVTQPLPAGRDSSAMASPVPSQEILSVVFALQRRVDELERRLARVEEPDGHSRSTALSPAAKGKKRARTTSLINGHGNEEEGVTMEYLALGKDRGKKVMEGGETVRPPLAPSPPRRRNISVRAHPDNILKNPRPRAMPPDIVEMLLPGRTLEYVMAFARDAVQWQHAVVHSSTFRRETEAFLSLSEADKWIWVNPLWLGLLFAIQSVAVHQMPDFEATLSSLVEQDRRMNRLEPRHQALVLDHTMPQRLLDAALRCLEVGRYLSEPSFYTCQAIAVLVVCAHNIVTDSNILASLLAIGVKTAQTLNLHLLGTEEHRLESEIARYQARSGDEEEESHLRRKVILLEVGKRVWWSLTQQDYFSIPFRGVSLVHPDEFDTPIPSNVHDDQLDSGPLFVPSEDLLANQELTLVDKLRITSKSSDIICRFFSQLPPSGARLQEHVEPFERELLQLLNIDSSTGAVPKARPSFRFGLALQRYTLIAVPHKILVLHRAFCSRRPSSEAESAKSYERCLDVSRRILAECKGMALQQQTRPEAQVDAVWTISYHAVAAATALALDLFRAPQTRGAGGAGKRKVSREEVSEAKDTLEAFSQRSAIARRGVGLVGDLLRKWEAAAGPPPTAMTAAAPSTTAGLPWDATPVDEVPQVQSGGGGGGGGLADVEMDWDKLMNLLETVPDVARLFDGTIGGAATS</sequence>
<dbReference type="GeneID" id="37042228"/>
<evidence type="ECO:0000256" key="2">
    <source>
        <dbReference type="ARBA" id="ARBA00023242"/>
    </source>
</evidence>
<dbReference type="PANTHER" id="PTHR31001:SF90">
    <property type="entry name" value="CENTROMERE DNA-BINDING PROTEIN COMPLEX CBF3 SUBUNIT B"/>
    <property type="match status" value="1"/>
</dbReference>
<reference evidence="5 6" key="1">
    <citation type="journal article" date="2018" name="Mol. Biol. Evol.">
        <title>Broad Genomic Sampling Reveals a Smut Pathogenic Ancestry of the Fungal Clade Ustilaginomycotina.</title>
        <authorList>
            <person name="Kijpornyongpan T."/>
            <person name="Mondo S.J."/>
            <person name="Barry K."/>
            <person name="Sandor L."/>
            <person name="Lee J."/>
            <person name="Lipzen A."/>
            <person name="Pangilinan J."/>
            <person name="LaButti K."/>
            <person name="Hainaut M."/>
            <person name="Henrissat B."/>
            <person name="Grigoriev I.V."/>
            <person name="Spatafora J.W."/>
            <person name="Aime M.C."/>
        </authorList>
    </citation>
    <scope>NUCLEOTIDE SEQUENCE [LARGE SCALE GENOMIC DNA]</scope>
    <source>
        <strain evidence="5 6">MCA 4198</strain>
    </source>
</reference>
<dbReference type="GO" id="GO:0000981">
    <property type="term" value="F:DNA-binding transcription factor activity, RNA polymerase II-specific"/>
    <property type="evidence" value="ECO:0007669"/>
    <property type="project" value="InterPro"/>
</dbReference>
<dbReference type="Pfam" id="PF00172">
    <property type="entry name" value="Zn_clus"/>
    <property type="match status" value="1"/>
</dbReference>